<evidence type="ECO:0000313" key="3">
    <source>
        <dbReference type="Proteomes" id="UP001372834"/>
    </source>
</evidence>
<dbReference type="AlphaFoldDB" id="A0AAN8SCB6"/>
<feature type="compositionally biased region" description="Basic and acidic residues" evidence="1">
    <location>
        <begin position="35"/>
        <end position="51"/>
    </location>
</feature>
<comment type="caution">
    <text evidence="2">The sequence shown here is derived from an EMBL/GenBank/DDBJ whole genome shotgun (WGS) entry which is preliminary data.</text>
</comment>
<dbReference type="Proteomes" id="UP001372834">
    <property type="component" value="Unassembled WGS sequence"/>
</dbReference>
<dbReference type="EMBL" id="JAWJWE010000002">
    <property type="protein sequence ID" value="KAK6643446.1"/>
    <property type="molecule type" value="Genomic_DNA"/>
</dbReference>
<evidence type="ECO:0000256" key="1">
    <source>
        <dbReference type="SAM" id="MobiDB-lite"/>
    </source>
</evidence>
<feature type="region of interest" description="Disordered" evidence="1">
    <location>
        <begin position="31"/>
        <end position="51"/>
    </location>
</feature>
<accession>A0AAN8SCB6</accession>
<sequence>DLTKVPSLHFLQNFFFSSAKTSLSSLNAFLPQPNIKEDNRGRRQRRDGRLA</sequence>
<gene>
    <name evidence="2" type="ORF">RUM43_004951</name>
</gene>
<proteinExistence type="predicted"/>
<protein>
    <submittedName>
        <fullName evidence="2">Uncharacterized protein</fullName>
    </submittedName>
</protein>
<organism evidence="2 3">
    <name type="scientific">Polyplax serrata</name>
    <name type="common">Common mouse louse</name>
    <dbReference type="NCBI Taxonomy" id="468196"/>
    <lineage>
        <taxon>Eukaryota</taxon>
        <taxon>Metazoa</taxon>
        <taxon>Ecdysozoa</taxon>
        <taxon>Arthropoda</taxon>
        <taxon>Hexapoda</taxon>
        <taxon>Insecta</taxon>
        <taxon>Pterygota</taxon>
        <taxon>Neoptera</taxon>
        <taxon>Paraneoptera</taxon>
        <taxon>Psocodea</taxon>
        <taxon>Troctomorpha</taxon>
        <taxon>Phthiraptera</taxon>
        <taxon>Anoplura</taxon>
        <taxon>Polyplacidae</taxon>
        <taxon>Polyplax</taxon>
    </lineage>
</organism>
<name>A0AAN8SCB6_POLSC</name>
<feature type="non-terminal residue" evidence="2">
    <location>
        <position position="1"/>
    </location>
</feature>
<reference evidence="2 3" key="1">
    <citation type="submission" date="2023-10" db="EMBL/GenBank/DDBJ databases">
        <title>Genomes of two closely related lineages of the louse Polyplax serrata with different host specificities.</title>
        <authorList>
            <person name="Martinu J."/>
            <person name="Tarabai H."/>
            <person name="Stefka J."/>
            <person name="Hypsa V."/>
        </authorList>
    </citation>
    <scope>NUCLEOTIDE SEQUENCE [LARGE SCALE GENOMIC DNA]</scope>
    <source>
        <strain evidence="2">HR10_N</strain>
    </source>
</reference>
<evidence type="ECO:0000313" key="2">
    <source>
        <dbReference type="EMBL" id="KAK6643446.1"/>
    </source>
</evidence>